<dbReference type="RefSeq" id="WP_144995526.1">
    <property type="nucleotide sequence ID" value="NZ_VNJK01000010.1"/>
</dbReference>
<reference evidence="8 9" key="1">
    <citation type="submission" date="2019-07" db="EMBL/GenBank/DDBJ databases">
        <authorList>
            <person name="Kim J."/>
        </authorList>
    </citation>
    <scope>NUCLEOTIDE SEQUENCE [LARGE SCALE GENOMIC DNA]</scope>
    <source>
        <strain evidence="8 9">N4</strain>
    </source>
</reference>
<gene>
    <name evidence="5 8" type="primary">rpmD</name>
    <name evidence="8" type="ORF">FPZ44_25985</name>
</gene>
<dbReference type="PIRSF" id="PIRSF002211">
    <property type="entry name" value="Ribosomal_L30_bac-type"/>
    <property type="match status" value="1"/>
</dbReference>
<dbReference type="Pfam" id="PF00327">
    <property type="entry name" value="Ribosomal_L30"/>
    <property type="match status" value="1"/>
</dbReference>
<dbReference type="NCBIfam" id="TIGR01308">
    <property type="entry name" value="rpmD_bact"/>
    <property type="match status" value="1"/>
</dbReference>
<dbReference type="Proteomes" id="UP000318102">
    <property type="component" value="Unassembled WGS sequence"/>
</dbReference>
<evidence type="ECO:0000259" key="7">
    <source>
        <dbReference type="Pfam" id="PF00327"/>
    </source>
</evidence>
<dbReference type="GO" id="GO:0022625">
    <property type="term" value="C:cytosolic large ribosomal subunit"/>
    <property type="evidence" value="ECO:0007669"/>
    <property type="project" value="TreeGrafter"/>
</dbReference>
<evidence type="ECO:0000313" key="9">
    <source>
        <dbReference type="Proteomes" id="UP000318102"/>
    </source>
</evidence>
<comment type="caution">
    <text evidence="8">The sequence shown here is derived from an EMBL/GenBank/DDBJ whole genome shotgun (WGS) entry which is preliminary data.</text>
</comment>
<evidence type="ECO:0000313" key="8">
    <source>
        <dbReference type="EMBL" id="TVX84810.1"/>
    </source>
</evidence>
<evidence type="ECO:0000256" key="6">
    <source>
        <dbReference type="RuleBase" id="RU003734"/>
    </source>
</evidence>
<dbReference type="InterPro" id="IPR016082">
    <property type="entry name" value="Ribosomal_uL30_ferredoxin-like"/>
</dbReference>
<dbReference type="InterPro" id="IPR018038">
    <property type="entry name" value="Ribosomal_uL30_CS"/>
</dbReference>
<dbReference type="EMBL" id="VNJK01000010">
    <property type="protein sequence ID" value="TVX84810.1"/>
    <property type="molecule type" value="Genomic_DNA"/>
</dbReference>
<dbReference type="HAMAP" id="MF_01371_B">
    <property type="entry name" value="Ribosomal_uL30_B"/>
    <property type="match status" value="1"/>
</dbReference>
<dbReference type="FunFam" id="3.30.1390.20:FF:000001">
    <property type="entry name" value="50S ribosomal protein L30"/>
    <property type="match status" value="1"/>
</dbReference>
<organism evidence="8 9">
    <name type="scientific">Paenibacillus agilis</name>
    <dbReference type="NCBI Taxonomy" id="3020863"/>
    <lineage>
        <taxon>Bacteria</taxon>
        <taxon>Bacillati</taxon>
        <taxon>Bacillota</taxon>
        <taxon>Bacilli</taxon>
        <taxon>Bacillales</taxon>
        <taxon>Paenibacillaceae</taxon>
        <taxon>Paenibacillus</taxon>
    </lineage>
</organism>
<dbReference type="InterPro" id="IPR036919">
    <property type="entry name" value="Ribo_uL30_ferredoxin-like_sf"/>
</dbReference>
<dbReference type="GO" id="GO:0003735">
    <property type="term" value="F:structural constituent of ribosome"/>
    <property type="evidence" value="ECO:0007669"/>
    <property type="project" value="InterPro"/>
</dbReference>
<comment type="subunit">
    <text evidence="2 5">Part of the 50S ribosomal subunit.</text>
</comment>
<evidence type="ECO:0000256" key="4">
    <source>
        <dbReference type="ARBA" id="ARBA00023274"/>
    </source>
</evidence>
<dbReference type="CDD" id="cd01658">
    <property type="entry name" value="Ribosomal_L30"/>
    <property type="match status" value="1"/>
</dbReference>
<keyword evidence="4 5" id="KW-0687">Ribonucleoprotein</keyword>
<proteinExistence type="inferred from homology"/>
<evidence type="ECO:0000256" key="3">
    <source>
        <dbReference type="ARBA" id="ARBA00022980"/>
    </source>
</evidence>
<evidence type="ECO:0000256" key="1">
    <source>
        <dbReference type="ARBA" id="ARBA00007594"/>
    </source>
</evidence>
<dbReference type="PROSITE" id="PS00634">
    <property type="entry name" value="RIBOSOMAL_L30"/>
    <property type="match status" value="1"/>
</dbReference>
<dbReference type="InterPro" id="IPR005996">
    <property type="entry name" value="Ribosomal_uL30_bac-type"/>
</dbReference>
<keyword evidence="9" id="KW-1185">Reference proteome</keyword>
<dbReference type="GO" id="GO:0006412">
    <property type="term" value="P:translation"/>
    <property type="evidence" value="ECO:0007669"/>
    <property type="project" value="UniProtKB-UniRule"/>
</dbReference>
<dbReference type="PANTHER" id="PTHR15892:SF2">
    <property type="entry name" value="LARGE RIBOSOMAL SUBUNIT PROTEIN UL30M"/>
    <property type="match status" value="1"/>
</dbReference>
<evidence type="ECO:0000256" key="5">
    <source>
        <dbReference type="HAMAP-Rule" id="MF_01371"/>
    </source>
</evidence>
<dbReference type="SUPFAM" id="SSF55129">
    <property type="entry name" value="Ribosomal protein L30p/L7e"/>
    <property type="match status" value="1"/>
</dbReference>
<protein>
    <recommendedName>
        <fullName evidence="5">Large ribosomal subunit protein uL30</fullName>
    </recommendedName>
</protein>
<evidence type="ECO:0000256" key="2">
    <source>
        <dbReference type="ARBA" id="ARBA00011838"/>
    </source>
</evidence>
<dbReference type="PANTHER" id="PTHR15892">
    <property type="entry name" value="MITOCHONDRIAL RIBOSOMAL PROTEIN L30"/>
    <property type="match status" value="1"/>
</dbReference>
<sequence length="61" mass="6860">MAKLQITLVRSLIGRPETHRKTVNTLGLRKLNQTVVQNDSPAIRGMVKQVTHLVEVKEIEA</sequence>
<accession>A0A559IBC0</accession>
<feature type="domain" description="Large ribosomal subunit protein uL30-like ferredoxin-like fold" evidence="7">
    <location>
        <begin position="4"/>
        <end position="54"/>
    </location>
</feature>
<dbReference type="OrthoDB" id="9812790at2"/>
<dbReference type="Gene3D" id="3.30.1390.20">
    <property type="entry name" value="Ribosomal protein L30, ferredoxin-like fold domain"/>
    <property type="match status" value="1"/>
</dbReference>
<dbReference type="AlphaFoldDB" id="A0A559IBC0"/>
<keyword evidence="3 5" id="KW-0689">Ribosomal protein</keyword>
<comment type="similarity">
    <text evidence="1 5 6">Belongs to the universal ribosomal protein uL30 family.</text>
</comment>
<name>A0A559IBC0_9BACL</name>